<dbReference type="PANTHER" id="PTHR30590:SF2">
    <property type="entry name" value="INNER MEMBRANE PROTEIN"/>
    <property type="match status" value="1"/>
</dbReference>
<keyword evidence="1" id="KW-0812">Transmembrane</keyword>
<dbReference type="PANTHER" id="PTHR30590">
    <property type="entry name" value="INNER MEMBRANE PROTEIN"/>
    <property type="match status" value="1"/>
</dbReference>
<proteinExistence type="predicted"/>
<accession>A0A9D2C8A2</accession>
<feature type="domain" description="DUF418" evidence="2">
    <location>
        <begin position="247"/>
        <end position="411"/>
    </location>
</feature>
<feature type="transmembrane region" description="Helical" evidence="1">
    <location>
        <begin position="159"/>
        <end position="183"/>
    </location>
</feature>
<dbReference type="InterPro" id="IPR052529">
    <property type="entry name" value="Bact_Transport_Assoc"/>
</dbReference>
<feature type="transmembrane region" description="Helical" evidence="1">
    <location>
        <begin position="67"/>
        <end position="92"/>
    </location>
</feature>
<keyword evidence="1" id="KW-0472">Membrane</keyword>
<feature type="transmembrane region" description="Helical" evidence="1">
    <location>
        <begin position="261"/>
        <end position="282"/>
    </location>
</feature>
<evidence type="ECO:0000313" key="3">
    <source>
        <dbReference type="EMBL" id="HIY65896.1"/>
    </source>
</evidence>
<reference evidence="3" key="1">
    <citation type="journal article" date="2021" name="PeerJ">
        <title>Extensive microbial diversity within the chicken gut microbiome revealed by metagenomics and culture.</title>
        <authorList>
            <person name="Gilroy R."/>
            <person name="Ravi A."/>
            <person name="Getino M."/>
            <person name="Pursley I."/>
            <person name="Horton D.L."/>
            <person name="Alikhan N.F."/>
            <person name="Baker D."/>
            <person name="Gharbi K."/>
            <person name="Hall N."/>
            <person name="Watson M."/>
            <person name="Adriaenssens E.M."/>
            <person name="Foster-Nyarko E."/>
            <person name="Jarju S."/>
            <person name="Secka A."/>
            <person name="Antonio M."/>
            <person name="Oren A."/>
            <person name="Chaudhuri R.R."/>
            <person name="La Ragione R."/>
            <person name="Hildebrand F."/>
            <person name="Pallen M.J."/>
        </authorList>
    </citation>
    <scope>NUCLEOTIDE SEQUENCE</scope>
    <source>
        <strain evidence="3">ChiGjej1B1-98</strain>
    </source>
</reference>
<feature type="transmembrane region" description="Helical" evidence="1">
    <location>
        <begin position="28"/>
        <end position="47"/>
    </location>
</feature>
<sequence>MSNNTSAPEVKLSGPIGLQAGRAPAPDLARGFMLLLIALANTPFYLFGREHSDAGMHPVDGAVVDKIVQVFMITAVDMRVYTMFAFLFGYGLMMMYRRQQERGVPEREGFRLLQRRNLWLLAFGAVHAVLMWGGDVLGAYGLCGLLIVWLFIRRSQRALLIWAAIGTGIVTLVAALSLFGGWATLAAPEPVDVDGGLPDFIYESASSTSWLTAAIARLMMWPVITLVVQGPIGLLVPVAILLGMWASRRRILERPEQNRRLLVVAAVAGIAIGWAGGLPHALTHVGVIQSLEPVIWMFAATQSATGLACGLGYVALFGLIGDRIAQRGQGVVSTAVSAVGKRSLSCYLAQSILCAPVLAAWGFGLGAHLGSATMALYATVVWLLTVLGAVWLERRKKQGPAEFLLRRLTYRQSAS</sequence>
<feature type="transmembrane region" description="Helical" evidence="1">
    <location>
        <begin position="136"/>
        <end position="152"/>
    </location>
</feature>
<feature type="transmembrane region" description="Helical" evidence="1">
    <location>
        <begin position="219"/>
        <end position="241"/>
    </location>
</feature>
<feature type="transmembrane region" description="Helical" evidence="1">
    <location>
        <begin position="374"/>
        <end position="392"/>
    </location>
</feature>
<evidence type="ECO:0000256" key="1">
    <source>
        <dbReference type="SAM" id="Phobius"/>
    </source>
</evidence>
<dbReference type="InterPro" id="IPR007349">
    <property type="entry name" value="DUF418"/>
</dbReference>
<comment type="caution">
    <text evidence="3">The sequence shown here is derived from an EMBL/GenBank/DDBJ whole genome shotgun (WGS) entry which is preliminary data.</text>
</comment>
<keyword evidence="1" id="KW-1133">Transmembrane helix</keyword>
<feature type="transmembrane region" description="Helical" evidence="1">
    <location>
        <begin position="294"/>
        <end position="320"/>
    </location>
</feature>
<gene>
    <name evidence="3" type="ORF">H9830_06430</name>
</gene>
<dbReference type="EMBL" id="DXDC01000188">
    <property type="protein sequence ID" value="HIY65896.1"/>
    <property type="molecule type" value="Genomic_DNA"/>
</dbReference>
<dbReference type="Proteomes" id="UP000824005">
    <property type="component" value="Unassembled WGS sequence"/>
</dbReference>
<organism evidence="3 4">
    <name type="scientific">Candidatus Agrococcus pullicola</name>
    <dbReference type="NCBI Taxonomy" id="2838429"/>
    <lineage>
        <taxon>Bacteria</taxon>
        <taxon>Bacillati</taxon>
        <taxon>Actinomycetota</taxon>
        <taxon>Actinomycetes</taxon>
        <taxon>Micrococcales</taxon>
        <taxon>Microbacteriaceae</taxon>
        <taxon>Agrococcus</taxon>
    </lineage>
</organism>
<evidence type="ECO:0000313" key="4">
    <source>
        <dbReference type="Proteomes" id="UP000824005"/>
    </source>
</evidence>
<name>A0A9D2C8A2_9MICO</name>
<evidence type="ECO:0000259" key="2">
    <source>
        <dbReference type="Pfam" id="PF04235"/>
    </source>
</evidence>
<feature type="transmembrane region" description="Helical" evidence="1">
    <location>
        <begin position="347"/>
        <end position="368"/>
    </location>
</feature>
<dbReference type="AlphaFoldDB" id="A0A9D2C8A2"/>
<dbReference type="Pfam" id="PF04235">
    <property type="entry name" value="DUF418"/>
    <property type="match status" value="1"/>
</dbReference>
<reference evidence="3" key="2">
    <citation type="submission" date="2021-04" db="EMBL/GenBank/DDBJ databases">
        <authorList>
            <person name="Gilroy R."/>
        </authorList>
    </citation>
    <scope>NUCLEOTIDE SEQUENCE</scope>
    <source>
        <strain evidence="3">ChiGjej1B1-98</strain>
    </source>
</reference>
<protein>
    <submittedName>
        <fullName evidence="3">DUF418 domain-containing protein</fullName>
    </submittedName>
</protein>